<evidence type="ECO:0000313" key="3">
    <source>
        <dbReference type="WBParaSite" id="nRc.2.0.1.t36449-RA"/>
    </source>
</evidence>
<name>A0A915KET6_ROMCU</name>
<keyword evidence="2" id="KW-1185">Reference proteome</keyword>
<dbReference type="WBParaSite" id="nRc.2.0.1.t36449-RA">
    <property type="protein sequence ID" value="nRc.2.0.1.t36449-RA"/>
    <property type="gene ID" value="nRc.2.0.1.g36449"/>
</dbReference>
<organism evidence="2 3">
    <name type="scientific">Romanomermis culicivorax</name>
    <name type="common">Nematode worm</name>
    <dbReference type="NCBI Taxonomy" id="13658"/>
    <lineage>
        <taxon>Eukaryota</taxon>
        <taxon>Metazoa</taxon>
        <taxon>Ecdysozoa</taxon>
        <taxon>Nematoda</taxon>
        <taxon>Enoplea</taxon>
        <taxon>Dorylaimia</taxon>
        <taxon>Mermithida</taxon>
        <taxon>Mermithoidea</taxon>
        <taxon>Mermithidae</taxon>
        <taxon>Romanomermis</taxon>
    </lineage>
</organism>
<feature type="region of interest" description="Disordered" evidence="1">
    <location>
        <begin position="118"/>
        <end position="164"/>
    </location>
</feature>
<accession>A0A915KET6</accession>
<proteinExistence type="predicted"/>
<evidence type="ECO:0000313" key="2">
    <source>
        <dbReference type="Proteomes" id="UP000887565"/>
    </source>
</evidence>
<evidence type="ECO:0000256" key="1">
    <source>
        <dbReference type="SAM" id="MobiDB-lite"/>
    </source>
</evidence>
<feature type="region of interest" description="Disordered" evidence="1">
    <location>
        <begin position="90"/>
        <end position="109"/>
    </location>
</feature>
<dbReference type="Proteomes" id="UP000887565">
    <property type="component" value="Unplaced"/>
</dbReference>
<dbReference type="AlphaFoldDB" id="A0A915KET6"/>
<protein>
    <submittedName>
        <fullName evidence="3">Uncharacterized protein</fullName>
    </submittedName>
</protein>
<sequence length="185" mass="20817">MLFPEHHWMDYPDALKEEVQRILLPPTTLAARVPQITQMAPVIAQMTVQLLVTLPLLITLLPAQQPLQPVTLLPLTAPVDVQIPQATSTSAPALDRHGQLIRKPGRYEHSVKCKQHLHEEAKYRKSHKTRTTDEPHTKRTPPPSTSHAEHGKTPSQRTTGRHNFDAITETYVHKNRSIGKTTPPC</sequence>
<reference evidence="3" key="1">
    <citation type="submission" date="2022-11" db="UniProtKB">
        <authorList>
            <consortium name="WormBaseParasite"/>
        </authorList>
    </citation>
    <scope>IDENTIFICATION</scope>
</reference>